<keyword evidence="4" id="KW-0282">Flagellum</keyword>
<dbReference type="OrthoDB" id="1957735at2"/>
<reference evidence="4 5" key="1">
    <citation type="submission" date="2019-03" db="EMBL/GenBank/DDBJ databases">
        <title>Genomic Encyclopedia of Type Strains, Phase IV (KMG-IV): sequencing the most valuable type-strain genomes for metagenomic binning, comparative biology and taxonomic classification.</title>
        <authorList>
            <person name="Goeker M."/>
        </authorList>
    </citation>
    <scope>NUCLEOTIDE SEQUENCE [LARGE SCALE GENOMIC DNA]</scope>
    <source>
        <strain evidence="4 5">DSM 100013</strain>
    </source>
</reference>
<keyword evidence="4" id="KW-0969">Cilium</keyword>
<dbReference type="PANTHER" id="PTHR37533">
    <property type="entry name" value="FLAGELLAR HOOK-LENGTH CONTROL PROTEIN"/>
    <property type="match status" value="1"/>
</dbReference>
<comment type="caution">
    <text evidence="4">The sequence shown here is derived from an EMBL/GenBank/DDBJ whole genome shotgun (WGS) entry which is preliminary data.</text>
</comment>
<dbReference type="Pfam" id="PF02120">
    <property type="entry name" value="Flg_hook"/>
    <property type="match status" value="1"/>
</dbReference>
<dbReference type="InterPro" id="IPR021136">
    <property type="entry name" value="Flagellar_hook_control-like_C"/>
</dbReference>
<proteinExistence type="predicted"/>
<dbReference type="InterPro" id="IPR052563">
    <property type="entry name" value="FliK"/>
</dbReference>
<keyword evidence="5" id="KW-1185">Reference proteome</keyword>
<dbReference type="RefSeq" id="WP_132847597.1">
    <property type="nucleotide sequence ID" value="NZ_CP058648.1"/>
</dbReference>
<evidence type="ECO:0000256" key="1">
    <source>
        <dbReference type="SAM" id="Coils"/>
    </source>
</evidence>
<organism evidence="4 5">
    <name type="scientific">Serpentinicella alkaliphila</name>
    <dbReference type="NCBI Taxonomy" id="1734049"/>
    <lineage>
        <taxon>Bacteria</taxon>
        <taxon>Bacillati</taxon>
        <taxon>Bacillota</taxon>
        <taxon>Clostridia</taxon>
        <taxon>Peptostreptococcales</taxon>
        <taxon>Natronincolaceae</taxon>
        <taxon>Serpentinicella</taxon>
    </lineage>
</organism>
<evidence type="ECO:0000259" key="3">
    <source>
        <dbReference type="Pfam" id="PF02120"/>
    </source>
</evidence>
<dbReference type="PANTHER" id="PTHR37533:SF2">
    <property type="entry name" value="FLAGELLAR HOOK-LENGTH CONTROL PROTEIN"/>
    <property type="match status" value="1"/>
</dbReference>
<dbReference type="InterPro" id="IPR038610">
    <property type="entry name" value="FliK-like_C_sf"/>
</dbReference>
<feature type="compositionally biased region" description="Polar residues" evidence="2">
    <location>
        <begin position="219"/>
        <end position="236"/>
    </location>
</feature>
<feature type="domain" description="Flagellar hook-length control protein-like C-terminal" evidence="3">
    <location>
        <begin position="310"/>
        <end position="389"/>
    </location>
</feature>
<dbReference type="Proteomes" id="UP000295504">
    <property type="component" value="Unassembled WGS sequence"/>
</dbReference>
<dbReference type="AlphaFoldDB" id="A0A4R2TPW1"/>
<dbReference type="EMBL" id="SLYC01000004">
    <property type="protein sequence ID" value="TCQ05860.1"/>
    <property type="molecule type" value="Genomic_DNA"/>
</dbReference>
<dbReference type="CDD" id="cd17470">
    <property type="entry name" value="T3SS_Flik_C"/>
    <property type="match status" value="1"/>
</dbReference>
<evidence type="ECO:0000313" key="5">
    <source>
        <dbReference type="Proteomes" id="UP000295504"/>
    </source>
</evidence>
<keyword evidence="1" id="KW-0175">Coiled coil</keyword>
<sequence>MNGINQLLVMDFSSNKFKNTEIDFGSKKDSSFQNILHNTFKKNTDKNFNLNNKDNRLPNDLKLMNSPSVNFNKFTAKEGSKLTNESSLPLETETDEVCIIETSSDEEVCVEMLLDLINMLQAFVNDEPKDITEKIKVVFENLNELNVSENFKQEVSILLTEISSLIENFEKTAHNSDFKSAYSEKLNELLNKVSKLETKETNKKNVKELKVTEEKDVNVITTPNNKDSVKPSSNQDHSYDTKEKKGNELNTKEFSSSLVNDEELKNEGPKEANISVTQSIRGELLSKVSANGLPSKVNSNNIMTQIASQINKVNLNGLNEIKIQLMPENLGKLSLKISTTDNLVSAKIIAESIQIKEIIESNLNQLRDSLSEKGISISNVEVFVGQDSDAYRHKQALQQMLKGKKSNNSIEDIQLVSEDVSIGVSNPYLEENSFDMMG</sequence>
<gene>
    <name evidence="4" type="ORF">EDD79_100441</name>
</gene>
<dbReference type="Gene3D" id="3.30.750.140">
    <property type="match status" value="1"/>
</dbReference>
<name>A0A4R2TPW1_9FIRM</name>
<feature type="coiled-coil region" evidence="1">
    <location>
        <begin position="179"/>
        <end position="206"/>
    </location>
</feature>
<keyword evidence="4" id="KW-0966">Cell projection</keyword>
<evidence type="ECO:0000256" key="2">
    <source>
        <dbReference type="SAM" id="MobiDB-lite"/>
    </source>
</evidence>
<feature type="region of interest" description="Disordered" evidence="2">
    <location>
        <begin position="217"/>
        <end position="269"/>
    </location>
</feature>
<feature type="compositionally biased region" description="Basic and acidic residues" evidence="2">
    <location>
        <begin position="237"/>
        <end position="251"/>
    </location>
</feature>
<protein>
    <submittedName>
        <fullName evidence="4">Flagellar hook-length control protein FliK</fullName>
    </submittedName>
</protein>
<accession>A0A4R2TPW1</accession>
<evidence type="ECO:0000313" key="4">
    <source>
        <dbReference type="EMBL" id="TCQ05860.1"/>
    </source>
</evidence>